<organism evidence="5 6">
    <name type="scientific">Mangrovibacter phragmitis</name>
    <dbReference type="NCBI Taxonomy" id="1691903"/>
    <lineage>
        <taxon>Bacteria</taxon>
        <taxon>Pseudomonadati</taxon>
        <taxon>Pseudomonadota</taxon>
        <taxon>Gammaproteobacteria</taxon>
        <taxon>Enterobacterales</taxon>
        <taxon>Enterobacteriaceae</taxon>
        <taxon>Mangrovibacter</taxon>
    </lineage>
</organism>
<evidence type="ECO:0000313" key="6">
    <source>
        <dbReference type="Proteomes" id="UP000078225"/>
    </source>
</evidence>
<evidence type="ECO:0000256" key="2">
    <source>
        <dbReference type="ARBA" id="ARBA00022630"/>
    </source>
</evidence>
<dbReference type="STRING" id="1691903.A9B99_11345"/>
<evidence type="ECO:0000313" key="5">
    <source>
        <dbReference type="EMBL" id="OAT76039.1"/>
    </source>
</evidence>
<dbReference type="PANTHER" id="PTHR43567">
    <property type="entry name" value="FLAVOREDOXIN-RELATED-RELATED"/>
    <property type="match status" value="1"/>
</dbReference>
<dbReference type="RefSeq" id="WP_064599310.1">
    <property type="nucleotide sequence ID" value="NZ_CP134782.1"/>
</dbReference>
<dbReference type="GO" id="GO:0016646">
    <property type="term" value="F:oxidoreductase activity, acting on the CH-NH group of donors, NAD or NADP as acceptor"/>
    <property type="evidence" value="ECO:0007669"/>
    <property type="project" value="UniProtKB-ARBA"/>
</dbReference>
<dbReference type="InterPro" id="IPR012349">
    <property type="entry name" value="Split_barrel_FMN-bd"/>
</dbReference>
<dbReference type="Gene3D" id="2.30.110.10">
    <property type="entry name" value="Electron Transport, Fmn-binding Protein, Chain A"/>
    <property type="match status" value="1"/>
</dbReference>
<comment type="similarity">
    <text evidence="3">Belongs to the flavoredoxin family.</text>
</comment>
<dbReference type="InterPro" id="IPR052174">
    <property type="entry name" value="Flavoredoxin"/>
</dbReference>
<comment type="caution">
    <text evidence="5">The sequence shown here is derived from an EMBL/GenBank/DDBJ whole genome shotgun (WGS) entry which is preliminary data.</text>
</comment>
<dbReference type="PANTHER" id="PTHR43567:SF1">
    <property type="entry name" value="FLAVOREDOXIN"/>
    <property type="match status" value="1"/>
</dbReference>
<dbReference type="GO" id="GO:0010181">
    <property type="term" value="F:FMN binding"/>
    <property type="evidence" value="ECO:0007669"/>
    <property type="project" value="InterPro"/>
</dbReference>
<dbReference type="InterPro" id="IPR002563">
    <property type="entry name" value="Flavin_Rdtase-like_dom"/>
</dbReference>
<proteinExistence type="inferred from homology"/>
<dbReference type="SMART" id="SM00903">
    <property type="entry name" value="Flavin_Reduct"/>
    <property type="match status" value="1"/>
</dbReference>
<dbReference type="Proteomes" id="UP000078225">
    <property type="component" value="Unassembled WGS sequence"/>
</dbReference>
<evidence type="ECO:0000256" key="1">
    <source>
        <dbReference type="ARBA" id="ARBA00001917"/>
    </source>
</evidence>
<keyword evidence="6" id="KW-1185">Reference proteome</keyword>
<name>A0A1B7L0W8_9ENTR</name>
<keyword evidence="2" id="KW-0285">Flavoprotein</keyword>
<feature type="domain" description="Flavin reductase like" evidence="4">
    <location>
        <begin position="13"/>
        <end position="158"/>
    </location>
</feature>
<evidence type="ECO:0000259" key="4">
    <source>
        <dbReference type="SMART" id="SM00903"/>
    </source>
</evidence>
<dbReference type="AlphaFoldDB" id="A0A1B7L0W8"/>
<evidence type="ECO:0000256" key="3">
    <source>
        <dbReference type="ARBA" id="ARBA00038054"/>
    </source>
</evidence>
<reference evidence="6" key="1">
    <citation type="submission" date="2016-05" db="EMBL/GenBank/DDBJ databases">
        <authorList>
            <person name="Behera P."/>
            <person name="Vaishampayan P."/>
            <person name="Singh N."/>
            <person name="Raina V."/>
            <person name="Suar M."/>
            <person name="Pattnaik A."/>
            <person name="Rastogi G."/>
        </authorList>
    </citation>
    <scope>NUCLEOTIDE SEQUENCE [LARGE SCALE GENOMIC DNA]</scope>
    <source>
        <strain evidence="6">MP23</strain>
    </source>
</reference>
<protein>
    <submittedName>
        <fullName evidence="5">Flavin reductase</fullName>
    </submittedName>
</protein>
<dbReference type="OrthoDB" id="9792436at2"/>
<accession>A0A1B7L0W8</accession>
<sequence length="181" mass="20346">MKKYPYPVSEVRRFLEPGPIVLISSHWQGKDNIMTLGWQTVMEFSPSLIGCMISAGNHSFEMIKASRDCVINLPEVELLDTVAQIGNCSGSDTDKFTRFGLTPEPAQSVGAPAVAECFASFECQIYDDALVDNYNFFIFEVVCARVKSLTDWPQTMHYTGDGIFRLDGETVNRHQWFTKVS</sequence>
<comment type="cofactor">
    <cofactor evidence="1">
        <name>FMN</name>
        <dbReference type="ChEBI" id="CHEBI:58210"/>
    </cofactor>
</comment>
<dbReference type="EMBL" id="LYRP01000033">
    <property type="protein sequence ID" value="OAT76039.1"/>
    <property type="molecule type" value="Genomic_DNA"/>
</dbReference>
<dbReference type="Pfam" id="PF01613">
    <property type="entry name" value="Flavin_Reduct"/>
    <property type="match status" value="1"/>
</dbReference>
<gene>
    <name evidence="5" type="ORF">A9B99_11345</name>
</gene>
<dbReference type="SUPFAM" id="SSF50475">
    <property type="entry name" value="FMN-binding split barrel"/>
    <property type="match status" value="1"/>
</dbReference>